<dbReference type="EMBL" id="GBRH01181576">
    <property type="protein sequence ID" value="JAE16320.1"/>
    <property type="molecule type" value="Transcribed_RNA"/>
</dbReference>
<evidence type="ECO:0000313" key="1">
    <source>
        <dbReference type="EMBL" id="JAE16320.1"/>
    </source>
</evidence>
<reference evidence="1" key="1">
    <citation type="submission" date="2014-09" db="EMBL/GenBank/DDBJ databases">
        <authorList>
            <person name="Magalhaes I.L.F."/>
            <person name="Oliveira U."/>
            <person name="Santos F.R."/>
            <person name="Vidigal T.H.D.A."/>
            <person name="Brescovit A.D."/>
            <person name="Santos A.J."/>
        </authorList>
    </citation>
    <scope>NUCLEOTIDE SEQUENCE</scope>
    <source>
        <tissue evidence="1">Shoot tissue taken approximately 20 cm above the soil surface</tissue>
    </source>
</reference>
<protein>
    <submittedName>
        <fullName evidence="1">Uncharacterized protein</fullName>
    </submittedName>
</protein>
<accession>A0A0A9FTY2</accession>
<dbReference type="AlphaFoldDB" id="A0A0A9FTY2"/>
<reference evidence="1" key="2">
    <citation type="journal article" date="2015" name="Data Brief">
        <title>Shoot transcriptome of the giant reed, Arundo donax.</title>
        <authorList>
            <person name="Barrero R.A."/>
            <person name="Guerrero F.D."/>
            <person name="Moolhuijzen P."/>
            <person name="Goolsby J.A."/>
            <person name="Tidwell J."/>
            <person name="Bellgard S.E."/>
            <person name="Bellgard M.I."/>
        </authorList>
    </citation>
    <scope>NUCLEOTIDE SEQUENCE</scope>
    <source>
        <tissue evidence="1">Shoot tissue taken approximately 20 cm above the soil surface</tissue>
    </source>
</reference>
<sequence>MQLHIHDSHMGTLIRTETSNLVKSPSNNAMFHRYQQIIAETNSVCFYLNVTDYVNVKVLMLRAP</sequence>
<proteinExistence type="predicted"/>
<name>A0A0A9FTY2_ARUDO</name>
<organism evidence="1">
    <name type="scientific">Arundo donax</name>
    <name type="common">Giant reed</name>
    <name type="synonym">Donax arundinaceus</name>
    <dbReference type="NCBI Taxonomy" id="35708"/>
    <lineage>
        <taxon>Eukaryota</taxon>
        <taxon>Viridiplantae</taxon>
        <taxon>Streptophyta</taxon>
        <taxon>Embryophyta</taxon>
        <taxon>Tracheophyta</taxon>
        <taxon>Spermatophyta</taxon>
        <taxon>Magnoliopsida</taxon>
        <taxon>Liliopsida</taxon>
        <taxon>Poales</taxon>
        <taxon>Poaceae</taxon>
        <taxon>PACMAD clade</taxon>
        <taxon>Arundinoideae</taxon>
        <taxon>Arundineae</taxon>
        <taxon>Arundo</taxon>
    </lineage>
</organism>